<sequence length="409" mass="42879">MASAMKILASLALVAALGTPLTPTSTAEAPPTREHAPVTDDCPHAVRPPEPRTTSEVPVPGAEPTPLPVVHRGPCGVSAPPGLTVPDEVHASAWLVADIDSGEIIAAKDPHGRYRPASIIKMLLAMVVLEELDRSSEVVVGRESADQIGSAVGIGAGGTYTVDQLLHGLLLASGNDAAHALAQELGGDEVTLRRINDLARELGTTDTVAASYSGLDAPGMSTSAFDMGLVYRAAYRNPELLAIMGTGHIPFPGYDDREGYEVWNDNGLLRNDPEGLGGKTGYTDDANHTFVGAKEHGGRRLFAVVLDTTVEKARPWRQAQLLLDAAFRTTAGTGVGLLEPLDTAPESTPAPEPDPVEVPGVREPEDPRLLEEPGVIAVTVVVLLALVTAVLSVRASGPPRRRPSGRGNR</sequence>
<feature type="active site" description="Acyl-ester intermediate" evidence="7">
    <location>
        <position position="118"/>
    </location>
</feature>
<dbReference type="Proteomes" id="UP000557899">
    <property type="component" value="Unassembled WGS sequence"/>
</dbReference>
<dbReference type="Pfam" id="PF00768">
    <property type="entry name" value="Peptidase_S11"/>
    <property type="match status" value="1"/>
</dbReference>
<keyword evidence="14" id="KW-0121">Carboxypeptidase</keyword>
<feature type="region of interest" description="Disordered" evidence="10">
    <location>
        <begin position="23"/>
        <end position="60"/>
    </location>
</feature>
<dbReference type="InterPro" id="IPR012338">
    <property type="entry name" value="Beta-lactam/transpept-like"/>
</dbReference>
<feature type="chain" id="PRO_5039664484" evidence="12">
    <location>
        <begin position="28"/>
        <end position="409"/>
    </location>
</feature>
<evidence type="ECO:0000256" key="7">
    <source>
        <dbReference type="PIRSR" id="PIRSR618044-1"/>
    </source>
</evidence>
<dbReference type="Gene3D" id="3.40.710.10">
    <property type="entry name" value="DD-peptidase/beta-lactamase superfamily"/>
    <property type="match status" value="1"/>
</dbReference>
<dbReference type="PANTHER" id="PTHR21581:SF33">
    <property type="entry name" value="D-ALANYL-D-ALANINE CARBOXYPEPTIDASE DACB"/>
    <property type="match status" value="1"/>
</dbReference>
<reference evidence="14 15" key="1">
    <citation type="journal article" date="2020" name="Biotechnol. Biofuels">
        <title>New insights from the biogas microbiome by comprehensive genome-resolved metagenomics of nearly 1600 species originating from multiple anaerobic digesters.</title>
        <authorList>
            <person name="Campanaro S."/>
            <person name="Treu L."/>
            <person name="Rodriguez-R L.M."/>
            <person name="Kovalovszki A."/>
            <person name="Ziels R.M."/>
            <person name="Maus I."/>
            <person name="Zhu X."/>
            <person name="Kougias P.G."/>
            <person name="Basile A."/>
            <person name="Luo G."/>
            <person name="Schluter A."/>
            <person name="Konstantinidis K.T."/>
            <person name="Angelidaki I."/>
        </authorList>
    </citation>
    <scope>NUCLEOTIDE SEQUENCE [LARGE SCALE GENOMIC DNA]</scope>
    <source>
        <strain evidence="14">AS15tlH2ME_198</strain>
    </source>
</reference>
<dbReference type="GO" id="GO:0009002">
    <property type="term" value="F:serine-type D-Ala-D-Ala carboxypeptidase activity"/>
    <property type="evidence" value="ECO:0007669"/>
    <property type="project" value="InterPro"/>
</dbReference>
<evidence type="ECO:0000256" key="6">
    <source>
        <dbReference type="ARBA" id="ARBA00023316"/>
    </source>
</evidence>
<dbReference type="PANTHER" id="PTHR21581">
    <property type="entry name" value="D-ALANYL-D-ALANINE CARBOXYPEPTIDASE"/>
    <property type="match status" value="1"/>
</dbReference>
<dbReference type="EMBL" id="JAAZHI010000114">
    <property type="protein sequence ID" value="NLA55713.1"/>
    <property type="molecule type" value="Genomic_DNA"/>
</dbReference>
<feature type="active site" description="Proton acceptor" evidence="7">
    <location>
        <position position="121"/>
    </location>
</feature>
<feature type="region of interest" description="Disordered" evidence="10">
    <location>
        <begin position="336"/>
        <end position="366"/>
    </location>
</feature>
<keyword evidence="14" id="KW-0645">Protease</keyword>
<evidence type="ECO:0000313" key="15">
    <source>
        <dbReference type="Proteomes" id="UP000557899"/>
    </source>
</evidence>
<keyword evidence="2 12" id="KW-0732">Signal</keyword>
<comment type="caution">
    <text evidence="14">The sequence shown here is derived from an EMBL/GenBank/DDBJ whole genome shotgun (WGS) entry which is preliminary data.</text>
</comment>
<dbReference type="GO" id="GO:0071555">
    <property type="term" value="P:cell wall organization"/>
    <property type="evidence" value="ECO:0007669"/>
    <property type="project" value="UniProtKB-KW"/>
</dbReference>
<evidence type="ECO:0000256" key="8">
    <source>
        <dbReference type="PIRSR" id="PIRSR618044-2"/>
    </source>
</evidence>
<dbReference type="GO" id="GO:0006508">
    <property type="term" value="P:proteolysis"/>
    <property type="evidence" value="ECO:0007669"/>
    <property type="project" value="InterPro"/>
</dbReference>
<evidence type="ECO:0000256" key="5">
    <source>
        <dbReference type="ARBA" id="ARBA00022984"/>
    </source>
</evidence>
<organism evidence="14 15">
    <name type="scientific">Corynebacterium humireducens</name>
    <dbReference type="NCBI Taxonomy" id="1223514"/>
    <lineage>
        <taxon>Bacteria</taxon>
        <taxon>Bacillati</taxon>
        <taxon>Actinomycetota</taxon>
        <taxon>Actinomycetes</taxon>
        <taxon>Mycobacteriales</taxon>
        <taxon>Corynebacteriaceae</taxon>
        <taxon>Corynebacterium</taxon>
    </lineage>
</organism>
<comment type="similarity">
    <text evidence="1 9">Belongs to the peptidase S11 family.</text>
</comment>
<dbReference type="AlphaFoldDB" id="A0A7X6SV13"/>
<name>A0A7X6SV13_9CORY</name>
<keyword evidence="11" id="KW-0812">Transmembrane</keyword>
<evidence type="ECO:0000256" key="12">
    <source>
        <dbReference type="SAM" id="SignalP"/>
    </source>
</evidence>
<evidence type="ECO:0000256" key="3">
    <source>
        <dbReference type="ARBA" id="ARBA00022801"/>
    </source>
</evidence>
<evidence type="ECO:0000256" key="9">
    <source>
        <dbReference type="RuleBase" id="RU004016"/>
    </source>
</evidence>
<dbReference type="GO" id="GO:0009252">
    <property type="term" value="P:peptidoglycan biosynthetic process"/>
    <property type="evidence" value="ECO:0007669"/>
    <property type="project" value="UniProtKB-KW"/>
</dbReference>
<keyword evidence="5" id="KW-0573">Peptidoglycan synthesis</keyword>
<protein>
    <submittedName>
        <fullName evidence="14">D-alanyl-D-alanine carboxypeptidase</fullName>
    </submittedName>
</protein>
<feature type="compositionally biased region" description="Basic and acidic residues" evidence="10">
    <location>
        <begin position="31"/>
        <end position="50"/>
    </location>
</feature>
<dbReference type="PRINTS" id="PR00725">
    <property type="entry name" value="DADACBPTASE1"/>
</dbReference>
<dbReference type="SUPFAM" id="SSF56601">
    <property type="entry name" value="beta-lactamase/transpeptidase-like"/>
    <property type="match status" value="1"/>
</dbReference>
<dbReference type="GO" id="GO:0008360">
    <property type="term" value="P:regulation of cell shape"/>
    <property type="evidence" value="ECO:0007669"/>
    <property type="project" value="UniProtKB-KW"/>
</dbReference>
<keyword evidence="6" id="KW-0961">Cell wall biogenesis/degradation</keyword>
<feature type="signal peptide" evidence="12">
    <location>
        <begin position="1"/>
        <end position="27"/>
    </location>
</feature>
<evidence type="ECO:0000259" key="13">
    <source>
        <dbReference type="Pfam" id="PF00768"/>
    </source>
</evidence>
<evidence type="ECO:0000256" key="2">
    <source>
        <dbReference type="ARBA" id="ARBA00022729"/>
    </source>
</evidence>
<dbReference type="InterPro" id="IPR001967">
    <property type="entry name" value="Peptidase_S11_N"/>
</dbReference>
<feature type="active site" evidence="7">
    <location>
        <position position="173"/>
    </location>
</feature>
<feature type="binding site" evidence="8">
    <location>
        <position position="279"/>
    </location>
    <ligand>
        <name>substrate</name>
    </ligand>
</feature>
<evidence type="ECO:0000256" key="10">
    <source>
        <dbReference type="SAM" id="MobiDB-lite"/>
    </source>
</evidence>
<dbReference type="InterPro" id="IPR018044">
    <property type="entry name" value="Peptidase_S11"/>
</dbReference>
<proteinExistence type="inferred from homology"/>
<accession>A0A7X6SV13</accession>
<evidence type="ECO:0000313" key="14">
    <source>
        <dbReference type="EMBL" id="NLA55713.1"/>
    </source>
</evidence>
<evidence type="ECO:0000256" key="4">
    <source>
        <dbReference type="ARBA" id="ARBA00022960"/>
    </source>
</evidence>
<evidence type="ECO:0000256" key="11">
    <source>
        <dbReference type="SAM" id="Phobius"/>
    </source>
</evidence>
<gene>
    <name evidence="14" type="ORF">GX859_05350</name>
</gene>
<feature type="transmembrane region" description="Helical" evidence="11">
    <location>
        <begin position="374"/>
        <end position="393"/>
    </location>
</feature>
<keyword evidence="4" id="KW-0133">Cell shape</keyword>
<keyword evidence="3" id="KW-0378">Hydrolase</keyword>
<keyword evidence="11" id="KW-1133">Transmembrane helix</keyword>
<feature type="domain" description="Peptidase S11 D-alanyl-D-alanine carboxypeptidase A N-terminal" evidence="13">
    <location>
        <begin position="86"/>
        <end position="308"/>
    </location>
</feature>
<evidence type="ECO:0000256" key="1">
    <source>
        <dbReference type="ARBA" id="ARBA00007164"/>
    </source>
</evidence>
<keyword evidence="11" id="KW-0472">Membrane</keyword>